<dbReference type="AlphaFoldDB" id="A0AAQ4ET61"/>
<dbReference type="Proteomes" id="UP001321473">
    <property type="component" value="Unassembled WGS sequence"/>
</dbReference>
<sequence length="131" mass="14575">MSEKCNLHSRSVSQSGSIRSGLAAGSILQLCKAELRSPELFISSAVPLQVCYSELLAEDEQCLQGAVEFNKEGLRPSRDIQHFPSYEAMSEEPMADDSMPYGSLEAPIGWRTIQGEWFQEVRRRSSGYADL</sequence>
<protein>
    <submittedName>
        <fullName evidence="1">Uncharacterized protein</fullName>
    </submittedName>
</protein>
<gene>
    <name evidence="1" type="ORF">V5799_020871</name>
</gene>
<dbReference type="EMBL" id="JARKHS020011469">
    <property type="protein sequence ID" value="KAK8777788.1"/>
    <property type="molecule type" value="Genomic_DNA"/>
</dbReference>
<reference evidence="1 2" key="1">
    <citation type="journal article" date="2023" name="Arcadia Sci">
        <title>De novo assembly of a long-read Amblyomma americanum tick genome.</title>
        <authorList>
            <person name="Chou S."/>
            <person name="Poskanzer K.E."/>
            <person name="Rollins M."/>
            <person name="Thuy-Boun P.S."/>
        </authorList>
    </citation>
    <scope>NUCLEOTIDE SEQUENCE [LARGE SCALE GENOMIC DNA]</scope>
    <source>
        <strain evidence="1">F_SG_1</strain>
        <tissue evidence="1">Salivary glands</tissue>
    </source>
</reference>
<evidence type="ECO:0000313" key="1">
    <source>
        <dbReference type="EMBL" id="KAK8777788.1"/>
    </source>
</evidence>
<comment type="caution">
    <text evidence="1">The sequence shown here is derived from an EMBL/GenBank/DDBJ whole genome shotgun (WGS) entry which is preliminary data.</text>
</comment>
<organism evidence="1 2">
    <name type="scientific">Amblyomma americanum</name>
    <name type="common">Lone star tick</name>
    <dbReference type="NCBI Taxonomy" id="6943"/>
    <lineage>
        <taxon>Eukaryota</taxon>
        <taxon>Metazoa</taxon>
        <taxon>Ecdysozoa</taxon>
        <taxon>Arthropoda</taxon>
        <taxon>Chelicerata</taxon>
        <taxon>Arachnida</taxon>
        <taxon>Acari</taxon>
        <taxon>Parasitiformes</taxon>
        <taxon>Ixodida</taxon>
        <taxon>Ixodoidea</taxon>
        <taxon>Ixodidae</taxon>
        <taxon>Amblyomminae</taxon>
        <taxon>Amblyomma</taxon>
    </lineage>
</organism>
<keyword evidence="2" id="KW-1185">Reference proteome</keyword>
<proteinExistence type="predicted"/>
<name>A0AAQ4ET61_AMBAM</name>
<accession>A0AAQ4ET61</accession>
<evidence type="ECO:0000313" key="2">
    <source>
        <dbReference type="Proteomes" id="UP001321473"/>
    </source>
</evidence>